<comment type="similarity">
    <text evidence="8">Belongs to the MTC6 family.</text>
</comment>
<dbReference type="PANTHER" id="PTHR35518:SF2">
    <property type="entry name" value="MAINTENANCE OF TELOMERE CAPPING PROTEIN 6"/>
    <property type="match status" value="1"/>
</dbReference>
<dbReference type="GO" id="GO:0016020">
    <property type="term" value="C:membrane"/>
    <property type="evidence" value="ECO:0007669"/>
    <property type="project" value="UniProtKB-SubCell"/>
</dbReference>
<organism evidence="13">
    <name type="scientific">Trichophyton rubrum CBS 288.86</name>
    <dbReference type="NCBI Taxonomy" id="1215330"/>
    <lineage>
        <taxon>Eukaryota</taxon>
        <taxon>Fungi</taxon>
        <taxon>Dikarya</taxon>
        <taxon>Ascomycota</taxon>
        <taxon>Pezizomycotina</taxon>
        <taxon>Eurotiomycetes</taxon>
        <taxon>Eurotiomycetidae</taxon>
        <taxon>Onygenales</taxon>
        <taxon>Arthrodermataceae</taxon>
        <taxon>Trichophyton</taxon>
    </lineage>
</organism>
<keyword evidence="6" id="KW-0325">Glycoprotein</keyword>
<dbReference type="OrthoDB" id="5573651at2759"/>
<evidence type="ECO:0000256" key="2">
    <source>
        <dbReference type="ARBA" id="ARBA00022692"/>
    </source>
</evidence>
<evidence type="ECO:0000256" key="10">
    <source>
        <dbReference type="SAM" id="MobiDB-lite"/>
    </source>
</evidence>
<feature type="domain" description="MTC6 partial TIM-barrel" evidence="12">
    <location>
        <begin position="21"/>
        <end position="391"/>
    </location>
</feature>
<evidence type="ECO:0000256" key="3">
    <source>
        <dbReference type="ARBA" id="ARBA00022729"/>
    </source>
</evidence>
<evidence type="ECO:0000256" key="8">
    <source>
        <dbReference type="ARBA" id="ARBA00038159"/>
    </source>
</evidence>
<evidence type="ECO:0000256" key="6">
    <source>
        <dbReference type="ARBA" id="ARBA00023180"/>
    </source>
</evidence>
<evidence type="ECO:0000256" key="5">
    <source>
        <dbReference type="ARBA" id="ARBA00023136"/>
    </source>
</evidence>
<evidence type="ECO:0000256" key="1">
    <source>
        <dbReference type="ARBA" id="ARBA00004479"/>
    </source>
</evidence>
<name>A0A022VYE5_TRIRU</name>
<evidence type="ECO:0000313" key="13">
    <source>
        <dbReference type="EMBL" id="EZF50974.1"/>
    </source>
</evidence>
<feature type="transmembrane region" description="Helical" evidence="11">
    <location>
        <begin position="549"/>
        <end position="571"/>
    </location>
</feature>
<feature type="compositionally biased region" description="Polar residues" evidence="10">
    <location>
        <begin position="97"/>
        <end position="110"/>
    </location>
</feature>
<dbReference type="InterPro" id="IPR051008">
    <property type="entry name" value="Telomere_Capping_Maintenance"/>
</dbReference>
<evidence type="ECO:0000256" key="7">
    <source>
        <dbReference type="ARBA" id="ARBA00037703"/>
    </source>
</evidence>
<evidence type="ECO:0000256" key="4">
    <source>
        <dbReference type="ARBA" id="ARBA00022989"/>
    </source>
</evidence>
<dbReference type="Pfam" id="PF25506">
    <property type="entry name" value="TIM-barrel_MTC6"/>
    <property type="match status" value="1"/>
</dbReference>
<evidence type="ECO:0000256" key="9">
    <source>
        <dbReference type="ARBA" id="ARBA00039865"/>
    </source>
</evidence>
<gene>
    <name evidence="13" type="ORF">H103_05785</name>
</gene>
<feature type="compositionally biased region" description="Low complexity" evidence="10">
    <location>
        <begin position="111"/>
        <end position="122"/>
    </location>
</feature>
<keyword evidence="3" id="KW-0732">Signal</keyword>
<keyword evidence="2 11" id="KW-0812">Transmembrane</keyword>
<dbReference type="SUPFAM" id="SSF56436">
    <property type="entry name" value="C-type lectin-like"/>
    <property type="match status" value="1"/>
</dbReference>
<dbReference type="InterPro" id="IPR057530">
    <property type="entry name" value="TIM-barrel_MTC6"/>
</dbReference>
<keyword evidence="5 11" id="KW-0472">Membrane</keyword>
<sequence>MRDFDPDKSASLYPPWNTVELSQRDASLQIPLDHVTVPAVSLSAACFGDGRYEENPTKKCVSNLLSVGYRRLYVDVYWSHREGLWSLCPIDTKRVDSTPSTSSRMSPQERTSSATSAAPTTTSITASIRKRDTIYHMGPYSCAKSLGISILSDILKDYFKTTENTLNADMMFLIINVHASASSDFPEEPSGMPSLEDLPPPPLLLGNIIGEALGRSIYSPKQLMENRRNLRESWLSVSAPYQPIPEYLQTTVDGKNHLVTSSGWPCTGYAVLSQATRLVMGWGTIDHQMSSYNFTGDDLVFPQGSLESRIDVEFTSASDLTKGCLYDADTTTLSKIERPWAVAVLPSRNTSNELSLLTRQLASCGISAIVNHTLFNVTADTDISPYQNVSFSTTWSWAQDEPRNSTRASTPKTKDSFRCAAMHAVSSGRWHTHDCNDVYRVACRVGSSPHEWVISEHATTYFNAEKACPDNSLFSVPRTALENTYLYAKLDSKSNTTAIISPDIEDNNSTEVLWIDFNSADVPTCWVTHGPKAQCPYELDNNEIERRAIIVPTIAAIIVLIVAALTLFVKCNANRRNSRRRRVIDGWDYEGVPS</sequence>
<dbReference type="Proteomes" id="UP000023758">
    <property type="component" value="Unassembled WGS sequence"/>
</dbReference>
<dbReference type="PANTHER" id="PTHR35518">
    <property type="entry name" value="MAINTENANCE OF TELOMOERE CAPPING"/>
    <property type="match status" value="1"/>
</dbReference>
<evidence type="ECO:0000259" key="12">
    <source>
        <dbReference type="Pfam" id="PF25506"/>
    </source>
</evidence>
<proteinExistence type="inferred from homology"/>
<comment type="subcellular location">
    <subcellularLocation>
        <location evidence="1">Membrane</location>
        <topology evidence="1">Single-pass type I membrane protein</topology>
    </subcellularLocation>
</comment>
<dbReference type="InterPro" id="IPR016187">
    <property type="entry name" value="CTDL_fold"/>
</dbReference>
<dbReference type="EMBL" id="KK207876">
    <property type="protein sequence ID" value="EZF50974.1"/>
    <property type="molecule type" value="Genomic_DNA"/>
</dbReference>
<dbReference type="CDD" id="cd00037">
    <property type="entry name" value="CLECT"/>
    <property type="match status" value="1"/>
</dbReference>
<reference evidence="13" key="1">
    <citation type="submission" date="2014-02" db="EMBL/GenBank/DDBJ databases">
        <title>The Genome Sequence of Trichophyton rubrum (morphotype fischeri) CBS 288.86.</title>
        <authorList>
            <consortium name="The Broad Institute Genomics Platform"/>
            <person name="Cuomo C.A."/>
            <person name="White T.C."/>
            <person name="Graser Y."/>
            <person name="Martinez-Rossi N."/>
            <person name="Heitman J."/>
            <person name="Young S.K."/>
            <person name="Zeng Q."/>
            <person name="Gargeya S."/>
            <person name="Abouelleil A."/>
            <person name="Alvarado L."/>
            <person name="Chapman S.B."/>
            <person name="Gainer-Dewar J."/>
            <person name="Goldberg J."/>
            <person name="Griggs A."/>
            <person name="Gujja S."/>
            <person name="Hansen M."/>
            <person name="Howarth C."/>
            <person name="Imamovic A."/>
            <person name="Larimer J."/>
            <person name="Martinez D."/>
            <person name="Murphy C."/>
            <person name="Pearson M.D."/>
            <person name="Persinoti G."/>
            <person name="Poon T."/>
            <person name="Priest M."/>
            <person name="Roberts A.D."/>
            <person name="Saif S."/>
            <person name="Shea T.D."/>
            <person name="Sykes S.N."/>
            <person name="Wortman J."/>
            <person name="Nusbaum C."/>
            <person name="Birren B."/>
        </authorList>
    </citation>
    <scope>NUCLEOTIDE SEQUENCE [LARGE SCALE GENOMIC DNA]</scope>
    <source>
        <strain evidence="13">CBS 288.86</strain>
    </source>
</reference>
<dbReference type="HOGENOM" id="CLU_033723_0_0_1"/>
<keyword evidence="4 11" id="KW-1133">Transmembrane helix</keyword>
<dbReference type="AlphaFoldDB" id="A0A022VYE5"/>
<protein>
    <recommendedName>
        <fullName evidence="9">Maintenance of telomere capping protein 6</fullName>
    </recommendedName>
</protein>
<comment type="function">
    <text evidence="7">May be involved in telomere capping.</text>
</comment>
<accession>A0A022VYE5</accession>
<evidence type="ECO:0000256" key="11">
    <source>
        <dbReference type="SAM" id="Phobius"/>
    </source>
</evidence>
<feature type="region of interest" description="Disordered" evidence="10">
    <location>
        <begin position="95"/>
        <end position="122"/>
    </location>
</feature>